<evidence type="ECO:0000256" key="1">
    <source>
        <dbReference type="ARBA" id="ARBA00022737"/>
    </source>
</evidence>
<dbReference type="InterPro" id="IPR054246">
    <property type="entry name" value="DUF6973"/>
</dbReference>
<evidence type="ECO:0000259" key="2">
    <source>
        <dbReference type="Pfam" id="PF22322"/>
    </source>
</evidence>
<dbReference type="Pfam" id="PF22322">
    <property type="entry name" value="DUF6973"/>
    <property type="match status" value="1"/>
</dbReference>
<dbReference type="AlphaFoldDB" id="A0A423HZQ1"/>
<accession>A0A423HZQ1</accession>
<dbReference type="PRINTS" id="PR00394">
    <property type="entry name" value="RHSPROTEIN"/>
</dbReference>
<dbReference type="Pfam" id="PF05593">
    <property type="entry name" value="RHS_repeat"/>
    <property type="match status" value="1"/>
</dbReference>
<dbReference type="InterPro" id="IPR031325">
    <property type="entry name" value="RHS_repeat"/>
</dbReference>
<feature type="domain" description="Teneurin-like YD-shell" evidence="3">
    <location>
        <begin position="153"/>
        <end position="342"/>
    </location>
</feature>
<gene>
    <name evidence="4" type="ORF">BK662_04520</name>
</gene>
<dbReference type="InterPro" id="IPR056823">
    <property type="entry name" value="TEN-like_YD-shell"/>
</dbReference>
<feature type="domain" description="Teneurin-like YD-shell" evidence="3">
    <location>
        <begin position="501"/>
        <end position="754"/>
    </location>
</feature>
<dbReference type="NCBIfam" id="TIGR03696">
    <property type="entry name" value="Rhs_assc_core"/>
    <property type="match status" value="1"/>
</dbReference>
<dbReference type="Proteomes" id="UP000284002">
    <property type="component" value="Unassembled WGS sequence"/>
</dbReference>
<dbReference type="InterPro" id="IPR006530">
    <property type="entry name" value="YD"/>
</dbReference>
<evidence type="ECO:0000313" key="5">
    <source>
        <dbReference type="Proteomes" id="UP000284002"/>
    </source>
</evidence>
<dbReference type="RefSeq" id="WP_123357126.1">
    <property type="nucleotide sequence ID" value="NZ_MOBM01000006.1"/>
</dbReference>
<dbReference type="Gene3D" id="2.180.10.10">
    <property type="entry name" value="RHS repeat-associated core"/>
    <property type="match status" value="3"/>
</dbReference>
<reference evidence="4 5" key="1">
    <citation type="submission" date="2016-10" db="EMBL/GenBank/DDBJ databases">
        <title>Comparative genome analysis of multiple Pseudomonas spp. focuses on biocontrol and plant growth promoting traits.</title>
        <authorList>
            <person name="Tao X.-Y."/>
            <person name="Taylor C.G."/>
        </authorList>
    </citation>
    <scope>NUCLEOTIDE SEQUENCE [LARGE SCALE GENOMIC DNA]</scope>
    <source>
        <strain evidence="4 5">36C6</strain>
    </source>
</reference>
<comment type="caution">
    <text evidence="4">The sequence shown here is derived from an EMBL/GenBank/DDBJ whole genome shotgun (WGS) entry which is preliminary data.</text>
</comment>
<feature type="domain" description="DUF6973" evidence="2">
    <location>
        <begin position="778"/>
        <end position="876"/>
    </location>
</feature>
<protein>
    <submittedName>
        <fullName evidence="4">Sugar-binding protein</fullName>
    </submittedName>
</protein>
<sequence>MNTLLLRAGLLALAIGGTLITVPLWQAPERGRSFTYNATGLLESSDGPRTDVSDITRYEYDSNSNLMRVTNALGHTTEMSNYDYIGSPQTIVDPNGVVTSLSYMPQGWLSSVRVGNSTAQFDYNATGDITRLTQGDGSWLAYTWDDARRLIRITNNLMEQAEFELDPMGNQTVVRLKDNAGKLTKQHRWVYDELGRLLDSIGASGQTNHLQYDLNDNPITTVTPRDASYGSAYDPLNRLIKSTDPLNGTSQFEYDAQDNLTHVRDARGVSTHYHFDGLGNLTQLDSPDSGTSKCKYDAAGNITEKTDARGVVTSYVYDALNRLLSRRYPANPKLDVRFHYDSITSGNKGIGRLTAVEDINGVLSYTYDAQGNRTAQLHTPRTNGATPLEKLGFGYDGANRLSRIDYPTGLSIHYLRNSGGQVSQVEIQRGADEPTTFVRDIAYLPFGPLKSLAWNNGTTLQRTYDLDYRLTAQTVAGRNSTYAYDATGNITKLQSSSLGDLNYSYDALDRLTEEENAKRQQTFTYDAVGNRTNKTLIPQVEGKVQDSTVTTYQYGASNNRLIKIGDQLVTTDAAGNLIKDRANRQFSYDEQNRLSSVKIDGMIRGQFRYNALGQRTQKITPQGVTTFLYGPDGQLLGETMFNSEGKKLTSQYYVWLDGLPLGGVSINYDTAGALTNSTPFYIHSDHLNTPRIVTNADQEIVWEWKSDTFGLEKASGSLTLNLRFPGQYYDAETGLHYNYFRNYDPETGRYLESDPIGLKGGMNTYGYVNGNPLKYVDPFGLESVFEWSSKAEDIAEKSGLSGRHNGPRDAFRHCVASCMIASSNWGESTSRFAGWAHEVSNFGQSKDERAMDDWNNQVGLCAAKDNKSPDDCPKTCMTLLENNVLIKEATSNGAYY</sequence>
<evidence type="ECO:0000313" key="4">
    <source>
        <dbReference type="EMBL" id="RON18685.1"/>
    </source>
</evidence>
<dbReference type="InterPro" id="IPR022385">
    <property type="entry name" value="Rhs_assc_core"/>
</dbReference>
<keyword evidence="1" id="KW-0677">Repeat</keyword>
<dbReference type="PANTHER" id="PTHR32305:SF15">
    <property type="entry name" value="PROTEIN RHSA-RELATED"/>
    <property type="match status" value="1"/>
</dbReference>
<proteinExistence type="predicted"/>
<dbReference type="PANTHER" id="PTHR32305">
    <property type="match status" value="1"/>
</dbReference>
<name>A0A423HZQ1_9PSED</name>
<dbReference type="InterPro" id="IPR050708">
    <property type="entry name" value="T6SS_VgrG/RHS"/>
</dbReference>
<organism evidence="4 5">
    <name type="scientific">Pseudomonas frederiksbergensis</name>
    <dbReference type="NCBI Taxonomy" id="104087"/>
    <lineage>
        <taxon>Bacteria</taxon>
        <taxon>Pseudomonadati</taxon>
        <taxon>Pseudomonadota</taxon>
        <taxon>Gammaproteobacteria</taxon>
        <taxon>Pseudomonadales</taxon>
        <taxon>Pseudomonadaceae</taxon>
        <taxon>Pseudomonas</taxon>
    </lineage>
</organism>
<dbReference type="EMBL" id="MOBM01000006">
    <property type="protein sequence ID" value="RON18685.1"/>
    <property type="molecule type" value="Genomic_DNA"/>
</dbReference>
<dbReference type="NCBIfam" id="TIGR01643">
    <property type="entry name" value="YD_repeat_2x"/>
    <property type="match status" value="7"/>
</dbReference>
<dbReference type="Pfam" id="PF25023">
    <property type="entry name" value="TEN_YD-shell"/>
    <property type="match status" value="2"/>
</dbReference>
<evidence type="ECO:0000259" key="3">
    <source>
        <dbReference type="Pfam" id="PF25023"/>
    </source>
</evidence>